<keyword evidence="2" id="KW-1185">Reference proteome</keyword>
<gene>
    <name evidence="1" type="ORF">EW146_g8206</name>
</gene>
<protein>
    <submittedName>
        <fullName evidence="1">Uncharacterized protein</fullName>
    </submittedName>
</protein>
<dbReference type="Proteomes" id="UP000310158">
    <property type="component" value="Unassembled WGS sequence"/>
</dbReference>
<sequence>MSVQTNYEDLARLGWFRQQIFERANARRGGTMGFINHLHLNNDFTNQWGYLVDGIATIDLVEIRRRPQIVNSENVVWYHDNSQSLLPFTYDFFESYEEVTTATATISKSSEVRLDQSFTIRGIASSGISISIQWDSSQSRTEESRRTREYRWRIAVPAGWKLELIRNEVNVFSSADYQIESKCLTLESKGGSAPRARDLTTTTFGQVSSICLGTSMHAFTFFKSYDVNDLLWRPRGSLTIHGTSRQTSYSFSQKTTSPTGEVFLSRLGARGEVISEPMPLVAAAPDE</sequence>
<evidence type="ECO:0000313" key="2">
    <source>
        <dbReference type="Proteomes" id="UP000310158"/>
    </source>
</evidence>
<dbReference type="SUPFAM" id="SSF56973">
    <property type="entry name" value="Aerolisin/ETX pore-forming domain"/>
    <property type="match status" value="1"/>
</dbReference>
<accession>A0A4V6S1B3</accession>
<reference evidence="1 2" key="1">
    <citation type="submission" date="2019-02" db="EMBL/GenBank/DDBJ databases">
        <title>Genome sequencing of the rare red list fungi Bondarzewia mesenterica.</title>
        <authorList>
            <person name="Buettner E."/>
            <person name="Kellner H."/>
        </authorList>
    </citation>
    <scope>NUCLEOTIDE SEQUENCE [LARGE SCALE GENOMIC DNA]</scope>
    <source>
        <strain evidence="1 2">DSM 108281</strain>
    </source>
</reference>
<dbReference type="EMBL" id="SGPL01000540">
    <property type="protein sequence ID" value="THH10953.1"/>
    <property type="molecule type" value="Genomic_DNA"/>
</dbReference>
<organism evidence="1 2">
    <name type="scientific">Bondarzewia mesenterica</name>
    <dbReference type="NCBI Taxonomy" id="1095465"/>
    <lineage>
        <taxon>Eukaryota</taxon>
        <taxon>Fungi</taxon>
        <taxon>Dikarya</taxon>
        <taxon>Basidiomycota</taxon>
        <taxon>Agaricomycotina</taxon>
        <taxon>Agaricomycetes</taxon>
        <taxon>Russulales</taxon>
        <taxon>Bondarzewiaceae</taxon>
        <taxon>Bondarzewia</taxon>
    </lineage>
</organism>
<proteinExistence type="predicted"/>
<dbReference type="AlphaFoldDB" id="A0A4V6S1B3"/>
<evidence type="ECO:0000313" key="1">
    <source>
        <dbReference type="EMBL" id="THH10953.1"/>
    </source>
</evidence>
<comment type="caution">
    <text evidence="1">The sequence shown here is derived from an EMBL/GenBank/DDBJ whole genome shotgun (WGS) entry which is preliminary data.</text>
</comment>
<dbReference type="OrthoDB" id="3031013at2759"/>
<name>A0A4V6S1B3_9AGAM</name>